<accession>A0A9J6E447</accession>
<dbReference type="EMBL" id="JABSTU010000006">
    <property type="protein sequence ID" value="KAH8029092.1"/>
    <property type="molecule type" value="Genomic_DNA"/>
</dbReference>
<evidence type="ECO:0000313" key="2">
    <source>
        <dbReference type="EMBL" id="KAH8029092.1"/>
    </source>
</evidence>
<reference evidence="2" key="1">
    <citation type="journal article" date="2020" name="Cell">
        <title>Large-Scale Comparative Analyses of Tick Genomes Elucidate Their Genetic Diversity and Vector Capacities.</title>
        <authorList>
            <consortium name="Tick Genome and Microbiome Consortium (TIGMIC)"/>
            <person name="Jia N."/>
            <person name="Wang J."/>
            <person name="Shi W."/>
            <person name="Du L."/>
            <person name="Sun Y."/>
            <person name="Zhan W."/>
            <person name="Jiang J.F."/>
            <person name="Wang Q."/>
            <person name="Zhang B."/>
            <person name="Ji P."/>
            <person name="Bell-Sakyi L."/>
            <person name="Cui X.M."/>
            <person name="Yuan T.T."/>
            <person name="Jiang B.G."/>
            <person name="Yang W.F."/>
            <person name="Lam T.T."/>
            <person name="Chang Q.C."/>
            <person name="Ding S.J."/>
            <person name="Wang X.J."/>
            <person name="Zhu J.G."/>
            <person name="Ruan X.D."/>
            <person name="Zhao L."/>
            <person name="Wei J.T."/>
            <person name="Ye R.Z."/>
            <person name="Que T.C."/>
            <person name="Du C.H."/>
            <person name="Zhou Y.H."/>
            <person name="Cheng J.X."/>
            <person name="Dai P.F."/>
            <person name="Guo W.B."/>
            <person name="Han X.H."/>
            <person name="Huang E.J."/>
            <person name="Li L.F."/>
            <person name="Wei W."/>
            <person name="Gao Y.C."/>
            <person name="Liu J.Z."/>
            <person name="Shao H.Z."/>
            <person name="Wang X."/>
            <person name="Wang C.C."/>
            <person name="Yang T.C."/>
            <person name="Huo Q.B."/>
            <person name="Li W."/>
            <person name="Chen H.Y."/>
            <person name="Chen S.E."/>
            <person name="Zhou L.G."/>
            <person name="Ni X.B."/>
            <person name="Tian J.H."/>
            <person name="Sheng Y."/>
            <person name="Liu T."/>
            <person name="Pan Y.S."/>
            <person name="Xia L.Y."/>
            <person name="Li J."/>
            <person name="Zhao F."/>
            <person name="Cao W.C."/>
        </authorList>
    </citation>
    <scope>NUCLEOTIDE SEQUENCE</scope>
    <source>
        <strain evidence="2">Rmic-2018</strain>
    </source>
</reference>
<comment type="caution">
    <text evidence="2">The sequence shown here is derived from an EMBL/GenBank/DDBJ whole genome shotgun (WGS) entry which is preliminary data.</text>
</comment>
<name>A0A9J6E447_RHIMP</name>
<organism evidence="2 3">
    <name type="scientific">Rhipicephalus microplus</name>
    <name type="common">Cattle tick</name>
    <name type="synonym">Boophilus microplus</name>
    <dbReference type="NCBI Taxonomy" id="6941"/>
    <lineage>
        <taxon>Eukaryota</taxon>
        <taxon>Metazoa</taxon>
        <taxon>Ecdysozoa</taxon>
        <taxon>Arthropoda</taxon>
        <taxon>Chelicerata</taxon>
        <taxon>Arachnida</taxon>
        <taxon>Acari</taxon>
        <taxon>Parasitiformes</taxon>
        <taxon>Ixodida</taxon>
        <taxon>Ixodoidea</taxon>
        <taxon>Ixodidae</taxon>
        <taxon>Rhipicephalinae</taxon>
        <taxon>Rhipicephalus</taxon>
        <taxon>Boophilus</taxon>
    </lineage>
</organism>
<protein>
    <submittedName>
        <fullName evidence="2">Uncharacterized protein</fullName>
    </submittedName>
</protein>
<feature type="compositionally biased region" description="Polar residues" evidence="1">
    <location>
        <begin position="10"/>
        <end position="23"/>
    </location>
</feature>
<gene>
    <name evidence="2" type="ORF">HPB51_022656</name>
</gene>
<dbReference type="AlphaFoldDB" id="A0A9J6E447"/>
<evidence type="ECO:0000313" key="3">
    <source>
        <dbReference type="Proteomes" id="UP000821866"/>
    </source>
</evidence>
<proteinExistence type="predicted"/>
<dbReference type="Proteomes" id="UP000821866">
    <property type="component" value="Chromosome 4"/>
</dbReference>
<feature type="region of interest" description="Disordered" evidence="1">
    <location>
        <begin position="1"/>
        <end position="55"/>
    </location>
</feature>
<evidence type="ECO:0000256" key="1">
    <source>
        <dbReference type="SAM" id="MobiDB-lite"/>
    </source>
</evidence>
<keyword evidence="3" id="KW-1185">Reference proteome</keyword>
<sequence length="168" mass="19358">MPRQKPLQRPSWTPTSELGTDTTLAVEPQEGSAREQDRSGARKTGPAHREHPREGALQDMAHSVNDVQGADGAVRTFVRRRRKNRKHQLLCKVGFLNMNGARHALKWKELYRTMTAENMLLYGVAETHLRELEKPPIHPEWRWEGKNRAGHGRKAGGVGFLWRREQQW</sequence>
<reference evidence="2" key="2">
    <citation type="submission" date="2021-09" db="EMBL/GenBank/DDBJ databases">
        <authorList>
            <person name="Jia N."/>
            <person name="Wang J."/>
            <person name="Shi W."/>
            <person name="Du L."/>
            <person name="Sun Y."/>
            <person name="Zhan W."/>
            <person name="Jiang J."/>
            <person name="Wang Q."/>
            <person name="Zhang B."/>
            <person name="Ji P."/>
            <person name="Sakyi L.B."/>
            <person name="Cui X."/>
            <person name="Yuan T."/>
            <person name="Jiang B."/>
            <person name="Yang W."/>
            <person name="Lam T.T.-Y."/>
            <person name="Chang Q."/>
            <person name="Ding S."/>
            <person name="Wang X."/>
            <person name="Zhu J."/>
            <person name="Ruan X."/>
            <person name="Zhao L."/>
            <person name="Wei J."/>
            <person name="Que T."/>
            <person name="Du C."/>
            <person name="Cheng J."/>
            <person name="Dai P."/>
            <person name="Han X."/>
            <person name="Huang E."/>
            <person name="Gao Y."/>
            <person name="Liu J."/>
            <person name="Shao H."/>
            <person name="Ye R."/>
            <person name="Li L."/>
            <person name="Wei W."/>
            <person name="Wang X."/>
            <person name="Wang C."/>
            <person name="Huo Q."/>
            <person name="Li W."/>
            <person name="Guo W."/>
            <person name="Chen H."/>
            <person name="Chen S."/>
            <person name="Zhou L."/>
            <person name="Zhou L."/>
            <person name="Ni X."/>
            <person name="Tian J."/>
            <person name="Zhou Y."/>
            <person name="Sheng Y."/>
            <person name="Liu T."/>
            <person name="Pan Y."/>
            <person name="Xia L."/>
            <person name="Li J."/>
            <person name="Zhao F."/>
            <person name="Cao W."/>
        </authorList>
    </citation>
    <scope>NUCLEOTIDE SEQUENCE</scope>
    <source>
        <strain evidence="2">Rmic-2018</strain>
        <tissue evidence="2">Larvae</tissue>
    </source>
</reference>